<feature type="chain" id="PRO_5047143443" description="Lipoprotein" evidence="1">
    <location>
        <begin position="20"/>
        <end position="212"/>
    </location>
</feature>
<reference evidence="2 3" key="1">
    <citation type="submission" date="2024-06" db="EMBL/GenBank/DDBJ databases">
        <title>Pontibacter populi HYL7-15.</title>
        <authorList>
            <person name="Kim M.K."/>
        </authorList>
    </citation>
    <scope>NUCLEOTIDE SEQUENCE [LARGE SCALE GENOMIC DNA]</scope>
    <source>
        <strain evidence="2 3">HYL7-15</strain>
    </source>
</reference>
<proteinExistence type="predicted"/>
<keyword evidence="3" id="KW-1185">Reference proteome</keyword>
<feature type="signal peptide" evidence="1">
    <location>
        <begin position="1"/>
        <end position="19"/>
    </location>
</feature>
<dbReference type="EMBL" id="JBEOKT010000007">
    <property type="protein sequence ID" value="MER2997943.1"/>
    <property type="molecule type" value="Genomic_DNA"/>
</dbReference>
<accession>A0ABV1RU77</accession>
<evidence type="ECO:0008006" key="4">
    <source>
        <dbReference type="Google" id="ProtNLM"/>
    </source>
</evidence>
<sequence length="212" mass="24548">MCRFLKYSYSLLLCLFAFACSQVKQEEKPVEIPFTQDDLTQIYSLAFDSLLGPAIEIQSLPYLKINDSVIVETVFNVDWSYEFSKKKNLLNEDRGFQRKKSLQKYAGFDTDKFREIIADSSLIYKEYKGAHKVGSSYKYKSIVVESGRESYGINEPAGIIYFEKVSFNRNSDHAIVRVHYYNGPEMGSGNAYFLKKENDKWRVVGVHRLFIS</sequence>
<dbReference type="PROSITE" id="PS51257">
    <property type="entry name" value="PROKAR_LIPOPROTEIN"/>
    <property type="match status" value="1"/>
</dbReference>
<dbReference type="Proteomes" id="UP001476807">
    <property type="component" value="Unassembled WGS sequence"/>
</dbReference>
<evidence type="ECO:0000313" key="2">
    <source>
        <dbReference type="EMBL" id="MER2997943.1"/>
    </source>
</evidence>
<evidence type="ECO:0000313" key="3">
    <source>
        <dbReference type="Proteomes" id="UP001476807"/>
    </source>
</evidence>
<protein>
    <recommendedName>
        <fullName evidence="4">Lipoprotein</fullName>
    </recommendedName>
</protein>
<name>A0ABV1RU77_9BACT</name>
<gene>
    <name evidence="2" type="ORF">ABS362_10325</name>
</gene>
<organism evidence="2 3">
    <name type="scientific">Pontibacter populi</name>
    <dbReference type="NCBI Taxonomy" id="890055"/>
    <lineage>
        <taxon>Bacteria</taxon>
        <taxon>Pseudomonadati</taxon>
        <taxon>Bacteroidota</taxon>
        <taxon>Cytophagia</taxon>
        <taxon>Cytophagales</taxon>
        <taxon>Hymenobacteraceae</taxon>
        <taxon>Pontibacter</taxon>
    </lineage>
</organism>
<dbReference type="RefSeq" id="WP_350412389.1">
    <property type="nucleotide sequence ID" value="NZ_JBEOKT010000007.1"/>
</dbReference>
<evidence type="ECO:0000256" key="1">
    <source>
        <dbReference type="SAM" id="SignalP"/>
    </source>
</evidence>
<keyword evidence="1" id="KW-0732">Signal</keyword>
<comment type="caution">
    <text evidence="2">The sequence shown here is derived from an EMBL/GenBank/DDBJ whole genome shotgun (WGS) entry which is preliminary data.</text>
</comment>